<name>A0AAU9P7H5_9ASTR</name>
<proteinExistence type="inferred from homology"/>
<keyword evidence="2" id="KW-0804">Transcription</keyword>
<comment type="caution">
    <text evidence="5">The sequence shown here is derived from an EMBL/GenBank/DDBJ whole genome shotgun (WGS) entry which is preliminary data.</text>
</comment>
<accession>A0AAU9P7H5</accession>
<dbReference type="Pfam" id="PF03514">
    <property type="entry name" value="GRAS"/>
    <property type="match status" value="1"/>
</dbReference>
<evidence type="ECO:0000313" key="5">
    <source>
        <dbReference type="EMBL" id="CAH1445968.1"/>
    </source>
</evidence>
<dbReference type="PANTHER" id="PTHR31636">
    <property type="entry name" value="OSJNBA0084A10.13 PROTEIN-RELATED"/>
    <property type="match status" value="1"/>
</dbReference>
<feature type="region of interest" description="Disordered" evidence="4">
    <location>
        <begin position="69"/>
        <end position="94"/>
    </location>
</feature>
<dbReference type="EMBL" id="CAKMRJ010005523">
    <property type="protein sequence ID" value="CAH1445968.1"/>
    <property type="molecule type" value="Genomic_DNA"/>
</dbReference>
<evidence type="ECO:0000313" key="6">
    <source>
        <dbReference type="Proteomes" id="UP001157418"/>
    </source>
</evidence>
<comment type="similarity">
    <text evidence="3">Belongs to the GRAS family.</text>
</comment>
<evidence type="ECO:0000256" key="1">
    <source>
        <dbReference type="ARBA" id="ARBA00023015"/>
    </source>
</evidence>
<reference evidence="5 6" key="1">
    <citation type="submission" date="2022-01" db="EMBL/GenBank/DDBJ databases">
        <authorList>
            <person name="Xiong W."/>
            <person name="Schranz E."/>
        </authorList>
    </citation>
    <scope>NUCLEOTIDE SEQUENCE [LARGE SCALE GENOMIC DNA]</scope>
</reference>
<dbReference type="PROSITE" id="PS50985">
    <property type="entry name" value="GRAS"/>
    <property type="match status" value="1"/>
</dbReference>
<evidence type="ECO:0000256" key="3">
    <source>
        <dbReference type="PROSITE-ProRule" id="PRU01191"/>
    </source>
</evidence>
<feature type="compositionally biased region" description="Polar residues" evidence="4">
    <location>
        <begin position="78"/>
        <end position="92"/>
    </location>
</feature>
<keyword evidence="1" id="KW-0805">Transcription regulation</keyword>
<protein>
    <submittedName>
        <fullName evidence="5">Uncharacterized protein</fullName>
    </submittedName>
</protein>
<dbReference type="AlphaFoldDB" id="A0AAU9P7H5"/>
<dbReference type="Proteomes" id="UP001157418">
    <property type="component" value="Unassembled WGS sequence"/>
</dbReference>
<keyword evidence="6" id="KW-1185">Reference proteome</keyword>
<evidence type="ECO:0000256" key="2">
    <source>
        <dbReference type="ARBA" id="ARBA00023163"/>
    </source>
</evidence>
<organism evidence="5 6">
    <name type="scientific">Lactuca virosa</name>
    <dbReference type="NCBI Taxonomy" id="75947"/>
    <lineage>
        <taxon>Eukaryota</taxon>
        <taxon>Viridiplantae</taxon>
        <taxon>Streptophyta</taxon>
        <taxon>Embryophyta</taxon>
        <taxon>Tracheophyta</taxon>
        <taxon>Spermatophyta</taxon>
        <taxon>Magnoliopsida</taxon>
        <taxon>eudicotyledons</taxon>
        <taxon>Gunneridae</taxon>
        <taxon>Pentapetalae</taxon>
        <taxon>asterids</taxon>
        <taxon>campanulids</taxon>
        <taxon>Asterales</taxon>
        <taxon>Asteraceae</taxon>
        <taxon>Cichorioideae</taxon>
        <taxon>Cichorieae</taxon>
        <taxon>Lactucinae</taxon>
        <taxon>Lactuca</taxon>
    </lineage>
</organism>
<evidence type="ECO:0000256" key="4">
    <source>
        <dbReference type="SAM" id="MobiDB-lite"/>
    </source>
</evidence>
<sequence>MMQSELLIQPSWPTQSYFHSVLDQDVLNHEHSSLISSLSMNEFLDYDHMEGLDDVCSWLCDDDDQKMESEIPTDKSTENSNIWSPTISMTSSESRDSEAMEMESETGIQNLLTAYAEAMGLQQRKLAEVIQKCISEKVNPNGQTLERLALNLFPCSENEKEYLKQESIRNFNTAFRGFYEIFPYGRFAHFTANSAILEAVPNHVDSVQIVDFDMGEGSQWPVVIQVMAQRRKSLTITSVKLEDDNSGLFEETKMHLLNYAGSFGLNLKVEEKELGQIVNGNEFMAFNCMVGLPHMGRTRRRTQVIDFLKVAKQLLVKTQGIITFGDGEYSERMENSPTYPSFFDGNLSHYKALYESMEWGFPSYLNEGRIAMETLFIAPFISSISWLQKWEEGRENVFSQNDLGLKGRKMSRESWSEVRELVKEGESPYGIRVEGENENEMVLEWKGIPLVRVSVWM</sequence>
<dbReference type="InterPro" id="IPR005202">
    <property type="entry name" value="TF_GRAS"/>
</dbReference>
<comment type="caution">
    <text evidence="3">Lacks conserved residue(s) required for the propagation of feature annotation.</text>
</comment>
<feature type="region of interest" description="SAW" evidence="3">
    <location>
        <begin position="385"/>
        <end position="457"/>
    </location>
</feature>
<gene>
    <name evidence="5" type="ORF">LVIROSA_LOCUS31698</name>
</gene>